<dbReference type="Gene3D" id="2.120.10.30">
    <property type="entry name" value="TolB, C-terminal domain"/>
    <property type="match status" value="1"/>
</dbReference>
<reference evidence="1" key="1">
    <citation type="journal article" date="2014" name="Front. Microbiol.">
        <title>High frequency of phylogenetically diverse reductive dehalogenase-homologous genes in deep subseafloor sedimentary metagenomes.</title>
        <authorList>
            <person name="Kawai M."/>
            <person name="Futagami T."/>
            <person name="Toyoda A."/>
            <person name="Takaki Y."/>
            <person name="Nishi S."/>
            <person name="Hori S."/>
            <person name="Arai W."/>
            <person name="Tsubouchi T."/>
            <person name="Morono Y."/>
            <person name="Uchiyama I."/>
            <person name="Ito T."/>
            <person name="Fujiyama A."/>
            <person name="Inagaki F."/>
            <person name="Takami H."/>
        </authorList>
    </citation>
    <scope>NUCLEOTIDE SEQUENCE</scope>
    <source>
        <strain evidence="1">Expedition CK06-06</strain>
    </source>
</reference>
<dbReference type="InterPro" id="IPR011042">
    <property type="entry name" value="6-blade_b-propeller_TolB-like"/>
</dbReference>
<dbReference type="SUPFAM" id="SSF63829">
    <property type="entry name" value="Calcium-dependent phosphotriesterase"/>
    <property type="match status" value="1"/>
</dbReference>
<evidence type="ECO:0000313" key="1">
    <source>
        <dbReference type="EMBL" id="GAF79771.1"/>
    </source>
</evidence>
<dbReference type="AlphaFoldDB" id="X0SXA3"/>
<comment type="caution">
    <text evidence="1">The sequence shown here is derived from an EMBL/GenBank/DDBJ whole genome shotgun (WGS) entry which is preliminary data.</text>
</comment>
<feature type="non-terminal residue" evidence="1">
    <location>
        <position position="1"/>
    </location>
</feature>
<proteinExistence type="predicted"/>
<accession>X0SXA3</accession>
<gene>
    <name evidence="1" type="ORF">S01H1_18340</name>
</gene>
<organism evidence="1">
    <name type="scientific">marine sediment metagenome</name>
    <dbReference type="NCBI Taxonomy" id="412755"/>
    <lineage>
        <taxon>unclassified sequences</taxon>
        <taxon>metagenomes</taxon>
        <taxon>ecological metagenomes</taxon>
    </lineage>
</organism>
<protein>
    <submittedName>
        <fullName evidence="1">Uncharacterized protein</fullName>
    </submittedName>
</protein>
<sequence>VTIEFINGCRETPAILAPEDIRERPDTTPLLATGEIFISYWTGAAGLEVGSIRGFSADGAVGATWVAEEYHLLYNGVCVDSSGNVFYIAYTTPHKIIKYSSAGVELASIAVSSQVQAIAIASDGYIYTLENTMTDNDIMTKRDPVTLAIISFFQLDPTHSYWGMAFLNDDRFYIVESSDDDVELWDYPTGNWLGQIGVDASKTTLSSLAVAGSTILGTDFARDPWWVPTDLSAGEIDWAIGITRCFGVASKDGFFYVLGNNVNGGIIYLGKYTEGGVNVWLIEAVVAGYYPSSVGAYPF</sequence>
<name>X0SXA3_9ZZZZ</name>
<dbReference type="EMBL" id="BARS01009803">
    <property type="protein sequence ID" value="GAF79771.1"/>
    <property type="molecule type" value="Genomic_DNA"/>
</dbReference>